<proteinExistence type="predicted"/>
<reference evidence="3" key="1">
    <citation type="journal article" date="2023" name="Commun. Biol.">
        <title>Genome analysis of Parmales, the sister group of diatoms, reveals the evolutionary specialization of diatoms from phago-mixotrophs to photoautotrophs.</title>
        <authorList>
            <person name="Ban H."/>
            <person name="Sato S."/>
            <person name="Yoshikawa S."/>
            <person name="Yamada K."/>
            <person name="Nakamura Y."/>
            <person name="Ichinomiya M."/>
            <person name="Sato N."/>
            <person name="Blanc-Mathieu R."/>
            <person name="Endo H."/>
            <person name="Kuwata A."/>
            <person name="Ogata H."/>
        </authorList>
    </citation>
    <scope>NUCLEOTIDE SEQUENCE [LARGE SCALE GENOMIC DNA]</scope>
    <source>
        <strain evidence="3">NIES 3700</strain>
    </source>
</reference>
<evidence type="ECO:0000313" key="2">
    <source>
        <dbReference type="EMBL" id="GMH76125.1"/>
    </source>
</evidence>
<keyword evidence="3" id="KW-1185">Reference proteome</keyword>
<dbReference type="AlphaFoldDB" id="A0A9W7AUA6"/>
<feature type="compositionally biased region" description="Basic and acidic residues" evidence="1">
    <location>
        <begin position="91"/>
        <end position="131"/>
    </location>
</feature>
<dbReference type="EMBL" id="BRXW01000748">
    <property type="protein sequence ID" value="GMH76125.1"/>
    <property type="molecule type" value="Genomic_DNA"/>
</dbReference>
<feature type="compositionally biased region" description="Gly residues" evidence="1">
    <location>
        <begin position="135"/>
        <end position="152"/>
    </location>
</feature>
<protein>
    <submittedName>
        <fullName evidence="2">Uncharacterized protein</fullName>
    </submittedName>
</protein>
<sequence>MGGSGRGSGRALQTQDSFKDSGVKLTTFEDVTLGGSLEGIKEGSTSVNPLTTQVQEQQKRLSNTEWKTEQEGDSEINARRSNYRNKGKPSKKMEESMRRLSALEKRAGEKNKLSTFGDAKKTAKTLREKLTKQGPGKGGPSGGRGKGGGRGL</sequence>
<feature type="compositionally biased region" description="Basic residues" evidence="1">
    <location>
        <begin position="81"/>
        <end position="90"/>
    </location>
</feature>
<feature type="region of interest" description="Disordered" evidence="1">
    <location>
        <begin position="37"/>
        <end position="152"/>
    </location>
</feature>
<evidence type="ECO:0000313" key="3">
    <source>
        <dbReference type="Proteomes" id="UP001165122"/>
    </source>
</evidence>
<evidence type="ECO:0000256" key="1">
    <source>
        <dbReference type="SAM" id="MobiDB-lite"/>
    </source>
</evidence>
<feature type="region of interest" description="Disordered" evidence="1">
    <location>
        <begin position="1"/>
        <end position="20"/>
    </location>
</feature>
<organism evidence="2 3">
    <name type="scientific">Triparma laevis f. longispina</name>
    <dbReference type="NCBI Taxonomy" id="1714387"/>
    <lineage>
        <taxon>Eukaryota</taxon>
        <taxon>Sar</taxon>
        <taxon>Stramenopiles</taxon>
        <taxon>Ochrophyta</taxon>
        <taxon>Bolidophyceae</taxon>
        <taxon>Parmales</taxon>
        <taxon>Triparmaceae</taxon>
        <taxon>Triparma</taxon>
    </lineage>
</organism>
<comment type="caution">
    <text evidence="2">The sequence shown here is derived from an EMBL/GenBank/DDBJ whole genome shotgun (WGS) entry which is preliminary data.</text>
</comment>
<accession>A0A9W7AUA6</accession>
<gene>
    <name evidence="2" type="ORF">TrLO_g7186</name>
</gene>
<name>A0A9W7AUA6_9STRA</name>
<dbReference type="Proteomes" id="UP001165122">
    <property type="component" value="Unassembled WGS sequence"/>
</dbReference>
<feature type="compositionally biased region" description="Polar residues" evidence="1">
    <location>
        <begin position="43"/>
        <end position="65"/>
    </location>
</feature>